<keyword evidence="5" id="KW-0347">Helicase</keyword>
<keyword evidence="2" id="KW-0547">Nucleotide-binding</keyword>
<dbReference type="Pfam" id="PF21445">
    <property type="entry name" value="ADDB_N"/>
    <property type="match status" value="1"/>
</dbReference>
<dbReference type="Proteomes" id="UP000178622">
    <property type="component" value="Unassembled WGS sequence"/>
</dbReference>
<evidence type="ECO:0000256" key="1">
    <source>
        <dbReference type="ARBA" id="ARBA00022722"/>
    </source>
</evidence>
<keyword evidence="7" id="KW-0067">ATP-binding</keyword>
<dbReference type="GO" id="GO:0005524">
    <property type="term" value="F:ATP binding"/>
    <property type="evidence" value="ECO:0007669"/>
    <property type="project" value="UniProtKB-KW"/>
</dbReference>
<dbReference type="SUPFAM" id="SSF52980">
    <property type="entry name" value="Restriction endonuclease-like"/>
    <property type="match status" value="1"/>
</dbReference>
<dbReference type="GO" id="GO:0006310">
    <property type="term" value="P:DNA recombination"/>
    <property type="evidence" value="ECO:0007669"/>
    <property type="project" value="TreeGrafter"/>
</dbReference>
<evidence type="ECO:0000256" key="8">
    <source>
        <dbReference type="ARBA" id="ARBA00023125"/>
    </source>
</evidence>
<evidence type="ECO:0000313" key="13">
    <source>
        <dbReference type="Proteomes" id="UP000178622"/>
    </source>
</evidence>
<evidence type="ECO:0000256" key="6">
    <source>
        <dbReference type="ARBA" id="ARBA00022839"/>
    </source>
</evidence>
<dbReference type="SUPFAM" id="SSF52540">
    <property type="entry name" value="P-loop containing nucleoside triphosphate hydrolases"/>
    <property type="match status" value="1"/>
</dbReference>
<dbReference type="GO" id="GO:0004386">
    <property type="term" value="F:helicase activity"/>
    <property type="evidence" value="ECO:0007669"/>
    <property type="project" value="UniProtKB-KW"/>
</dbReference>
<dbReference type="Gene3D" id="3.40.50.300">
    <property type="entry name" value="P-loop containing nucleotide triphosphate hydrolases"/>
    <property type="match status" value="4"/>
</dbReference>
<dbReference type="GO" id="GO:0003677">
    <property type="term" value="F:DNA binding"/>
    <property type="evidence" value="ECO:0007669"/>
    <property type="project" value="UniProtKB-KW"/>
</dbReference>
<gene>
    <name evidence="12" type="ORF">BG261_05950</name>
</gene>
<name>A0A1E8GJM2_9LACT</name>
<dbReference type="InterPro" id="IPR011335">
    <property type="entry name" value="Restrct_endonuc-II-like"/>
</dbReference>
<evidence type="ECO:0000313" key="12">
    <source>
        <dbReference type="EMBL" id="OFI48449.1"/>
    </source>
</evidence>
<dbReference type="GO" id="GO:0004527">
    <property type="term" value="F:exonuclease activity"/>
    <property type="evidence" value="ECO:0007669"/>
    <property type="project" value="UniProtKB-KW"/>
</dbReference>
<dbReference type="PANTHER" id="PTHR30591:SF1">
    <property type="entry name" value="RECBCD ENZYME SUBUNIT RECC"/>
    <property type="match status" value="1"/>
</dbReference>
<dbReference type="PANTHER" id="PTHR30591">
    <property type="entry name" value="RECBCD ENZYME SUBUNIT RECC"/>
    <property type="match status" value="1"/>
</dbReference>
<evidence type="ECO:0000256" key="3">
    <source>
        <dbReference type="ARBA" id="ARBA00022763"/>
    </source>
</evidence>
<dbReference type="NCBIfam" id="TIGR02774">
    <property type="entry name" value="rexB_recomb"/>
    <property type="match status" value="1"/>
</dbReference>
<dbReference type="GO" id="GO:0006281">
    <property type="term" value="P:DNA repair"/>
    <property type="evidence" value="ECO:0007669"/>
    <property type="project" value="UniProtKB-KW"/>
</dbReference>
<dbReference type="EMBL" id="MKIR01000024">
    <property type="protein sequence ID" value="OFI48449.1"/>
    <property type="molecule type" value="Genomic_DNA"/>
</dbReference>
<dbReference type="InterPro" id="IPR014141">
    <property type="entry name" value="DNA_helicase_suRexB"/>
</dbReference>
<feature type="domain" description="PD-(D/E)XK endonuclease-like" evidence="10">
    <location>
        <begin position="770"/>
        <end position="1077"/>
    </location>
</feature>
<dbReference type="STRING" id="1859473.BG261_05950"/>
<evidence type="ECO:0000259" key="10">
    <source>
        <dbReference type="Pfam" id="PF12705"/>
    </source>
</evidence>
<evidence type="ECO:0000256" key="9">
    <source>
        <dbReference type="ARBA" id="ARBA00023204"/>
    </source>
</evidence>
<dbReference type="Gene3D" id="3.90.320.10">
    <property type="match status" value="1"/>
</dbReference>
<accession>A0A1E8GJM2</accession>
<feature type="domain" description="ATP-dependent helicase/deoxyribonuclease subunit B N-terminal" evidence="11">
    <location>
        <begin position="25"/>
        <end position="267"/>
    </location>
</feature>
<keyword evidence="1" id="KW-0540">Nuclease</keyword>
<dbReference type="AlphaFoldDB" id="A0A1E8GJM2"/>
<evidence type="ECO:0000256" key="7">
    <source>
        <dbReference type="ARBA" id="ARBA00022840"/>
    </source>
</evidence>
<comment type="caution">
    <text evidence="12">The sequence shown here is derived from an EMBL/GenBank/DDBJ whole genome shotgun (WGS) entry which is preliminary data.</text>
</comment>
<evidence type="ECO:0000259" key="11">
    <source>
        <dbReference type="Pfam" id="PF21445"/>
    </source>
</evidence>
<dbReference type="InterPro" id="IPR038726">
    <property type="entry name" value="PDDEXK_AddAB-type"/>
</dbReference>
<keyword evidence="4" id="KW-0378">Hydrolase</keyword>
<sequence length="1107" mass="128497">MKIVYTDIYNDLTKELLRISKEAISAGKKVFYIVPSSLSFDKEKEILERFNNGIDTSLFDLTVTRFKQLPWYFVKDDNDQDKVELTNVGKAMLFKRVLSKFTKDELPLYYSMGTSSAFLDSLVDLHSELEKSNLTSSDMVKANGGERIKELALIIDQFDLELSEKYANYSKIDEFIDNIVKDKFTNSLQNSIFIIDGYSRFSAEEESLITVLDNKSSDLVIGAYMSEKSYRSPYIQGSVYQNTIEMVNRFKKQYSAEVYKIVNENVNNYFTDVSIAWENENDPTSTDEFKLEIPKNEENRLRIWKVINQKEEIEYVAKEIRQLLSNGVRYKDIQVLVGDAENYRIKLEQIFSLYEIPYFYSLEELMKNHPLITVIESLIRIKKYNYDSNDVINLLKTEMYKPIDYSLDEIYDFEFYIVANKIRGRKKYSEEFNGRFAAENIEEKNSLRESLLGDESPIQKLLSNNNKRLAKTLISDFKSYLKESRIDEIMQDLFNQAENDNDFALANRHQQVWDLMLDSIDEFLQVFEGEKMTMLEFLELLYSGLSTASYRGVPANVDVVNVRDYELVEPRSSKYVYAIGLSQANFPKHKTNSSLLSDEDRENINKSIEDTSEKTANKSKFIEQPGFTSNAKNIYNAMSLFNSATESLVLSSPELYDVSQEEVSPYISFLINKGVNVEVKKGVNLNSNIEEIGNYRGLLSNIGKLERQMKDDTGNNQGEVSNSAFWRSMFRIIKNDKVYNSIIQANVDDIVPVNLSIDVLEDMYEKNIYASVSSFETFYNCQYQYFINNSLRLQELETINVDSRTSGNYFHEVFEDLMKSYPSTNDFDEKLTYSLQKIYNENNYKYYFQDETGKYVYSRLKEIIFQTATMLKKVINNELISPQEFEDTFGFPGSKLSDYSVKIDENHHLKLRGKIDRIDKIVDSIGVVDYKSGNLDFDLNKVFNGQSLQFMTYLDTLKNNYQSPIWGATYLQLKNSAIKLNDLPELDLLPVYLLKNMLYKGVYNSEESIELRDTNLYNISKNNSYSTSEIDNLIQHNEKLYKRAANKLVTGQLAVNPVVEKDVAVGCRFCNLKAICKFEPDIHMKYGRKIIKQPKDAIFEEITDDRD</sequence>
<dbReference type="GO" id="GO:0016817">
    <property type="term" value="F:hydrolase activity, acting on acid anhydrides"/>
    <property type="evidence" value="ECO:0007669"/>
    <property type="project" value="InterPro"/>
</dbReference>
<organism evidence="12 13">
    <name type="scientific">Floricoccus tropicus</name>
    <dbReference type="NCBI Taxonomy" id="1859473"/>
    <lineage>
        <taxon>Bacteria</taxon>
        <taxon>Bacillati</taxon>
        <taxon>Bacillota</taxon>
        <taxon>Bacilli</taxon>
        <taxon>Lactobacillales</taxon>
        <taxon>Streptococcaceae</taxon>
        <taxon>Floricoccus</taxon>
    </lineage>
</organism>
<keyword evidence="13" id="KW-1185">Reference proteome</keyword>
<keyword evidence="3" id="KW-0227">DNA damage</keyword>
<evidence type="ECO:0000256" key="4">
    <source>
        <dbReference type="ARBA" id="ARBA00022801"/>
    </source>
</evidence>
<dbReference type="Pfam" id="PF12705">
    <property type="entry name" value="PDDEXK_1"/>
    <property type="match status" value="1"/>
</dbReference>
<proteinExistence type="predicted"/>
<evidence type="ECO:0000256" key="2">
    <source>
        <dbReference type="ARBA" id="ARBA00022741"/>
    </source>
</evidence>
<dbReference type="RefSeq" id="WP_070792850.1">
    <property type="nucleotide sequence ID" value="NZ_MKIR01000024.1"/>
</dbReference>
<reference evidence="13" key="1">
    <citation type="submission" date="2016-09" db="EMBL/GenBank/DDBJ databases">
        <title>Draft genome sequence of a novel species of the family Streptococcaceae isolated from flowers.</title>
        <authorList>
            <person name="Chuah L.-O."/>
            <person name="Yap K.-P."/>
            <person name="Thong K.L."/>
            <person name="Liong M.T."/>
            <person name="Ahmad R."/>
            <person name="Rusul G."/>
        </authorList>
    </citation>
    <scope>NUCLEOTIDE SEQUENCE [LARGE SCALE GENOMIC DNA]</scope>
    <source>
        <strain evidence="13">DF1</strain>
    </source>
</reference>
<dbReference type="OrthoDB" id="9758506at2"/>
<dbReference type="InterPro" id="IPR027417">
    <property type="entry name" value="P-loop_NTPase"/>
</dbReference>
<keyword evidence="9" id="KW-0234">DNA repair</keyword>
<dbReference type="InterPro" id="IPR011604">
    <property type="entry name" value="PDDEXK-like_dom_sf"/>
</dbReference>
<protein>
    <submittedName>
        <fullName evidence="12">ATP-dependent nuclease subunit B</fullName>
    </submittedName>
</protein>
<dbReference type="InterPro" id="IPR049035">
    <property type="entry name" value="ADDB_N"/>
</dbReference>
<evidence type="ECO:0000256" key="5">
    <source>
        <dbReference type="ARBA" id="ARBA00022806"/>
    </source>
</evidence>
<keyword evidence="6" id="KW-0269">Exonuclease</keyword>
<keyword evidence="8" id="KW-0238">DNA-binding</keyword>